<accession>U1N560</accession>
<reference evidence="1 2" key="1">
    <citation type="journal article" date="2013" name="PLoS ONE">
        <title>Assembly-driven community genomics of a hypersaline microbial ecosystem.</title>
        <authorList>
            <person name="Podell S."/>
            <person name="Ugalde J.A."/>
            <person name="Narasingarao P."/>
            <person name="Banfield J.F."/>
            <person name="Heidelberg K.B."/>
            <person name="Allen E.E."/>
        </authorList>
    </citation>
    <scope>NUCLEOTIDE SEQUENCE [LARGE SCALE GENOMIC DNA]</scope>
    <source>
        <strain evidence="2">J07HQW1</strain>
    </source>
</reference>
<proteinExistence type="predicted"/>
<dbReference type="EMBL" id="KE356560">
    <property type="protein sequence ID" value="ERG91548.1"/>
    <property type="molecule type" value="Genomic_DNA"/>
</dbReference>
<dbReference type="HOGENOM" id="CLU_2340095_0_0_2"/>
<gene>
    <name evidence="1" type="ORF">J07HQW1_01582</name>
</gene>
<evidence type="ECO:0000313" key="2">
    <source>
        <dbReference type="Proteomes" id="UP000030649"/>
    </source>
</evidence>
<dbReference type="STRING" id="1238424.J07HQW1_01582"/>
<protein>
    <submittedName>
        <fullName evidence="1">Uncharacterized protein</fullName>
    </submittedName>
</protein>
<evidence type="ECO:0000313" key="1">
    <source>
        <dbReference type="EMBL" id="ERG91548.1"/>
    </source>
</evidence>
<sequence length="97" mass="10324">MTSVRNPHATLGFVAYRSLVGVRPVTVVNFEECDRVGVAAPGHLVGCLELGVDQRVLLARPLLVVVSADVLDPALNERPPLFGVLPLGSLELVRAQS</sequence>
<dbReference type="AlphaFoldDB" id="U1N560"/>
<organism evidence="1 2">
    <name type="scientific">Haloquadratum walsbyi J07HQW1</name>
    <dbReference type="NCBI Taxonomy" id="1238424"/>
    <lineage>
        <taxon>Archaea</taxon>
        <taxon>Methanobacteriati</taxon>
        <taxon>Methanobacteriota</taxon>
        <taxon>Stenosarchaea group</taxon>
        <taxon>Halobacteria</taxon>
        <taxon>Halobacteriales</taxon>
        <taxon>Haloferacaceae</taxon>
        <taxon>Haloquadratum</taxon>
    </lineage>
</organism>
<dbReference type="Proteomes" id="UP000030649">
    <property type="component" value="Unassembled WGS sequence"/>
</dbReference>
<name>U1N560_9EURY</name>